<dbReference type="AlphaFoldDB" id="A0AAV2CVV5"/>
<evidence type="ECO:0000313" key="2">
    <source>
        <dbReference type="Proteomes" id="UP001497516"/>
    </source>
</evidence>
<sequence length="83" mass="9457">MNRGFKEELKKLMIIRSRDGCRKGDGVEDFAAVATVLLRVFVKGRYLGGVEEVMKIVEEGRICCRVFHKVKPVAVLALFCLQW</sequence>
<organism evidence="1 2">
    <name type="scientific">Linum trigynum</name>
    <dbReference type="NCBI Taxonomy" id="586398"/>
    <lineage>
        <taxon>Eukaryota</taxon>
        <taxon>Viridiplantae</taxon>
        <taxon>Streptophyta</taxon>
        <taxon>Embryophyta</taxon>
        <taxon>Tracheophyta</taxon>
        <taxon>Spermatophyta</taxon>
        <taxon>Magnoliopsida</taxon>
        <taxon>eudicotyledons</taxon>
        <taxon>Gunneridae</taxon>
        <taxon>Pentapetalae</taxon>
        <taxon>rosids</taxon>
        <taxon>fabids</taxon>
        <taxon>Malpighiales</taxon>
        <taxon>Linaceae</taxon>
        <taxon>Linum</taxon>
    </lineage>
</organism>
<keyword evidence="2" id="KW-1185">Reference proteome</keyword>
<dbReference type="Proteomes" id="UP001497516">
    <property type="component" value="Chromosome 10"/>
</dbReference>
<reference evidence="1 2" key="1">
    <citation type="submission" date="2024-04" db="EMBL/GenBank/DDBJ databases">
        <authorList>
            <person name="Fracassetti M."/>
        </authorList>
    </citation>
    <scope>NUCLEOTIDE SEQUENCE [LARGE SCALE GENOMIC DNA]</scope>
</reference>
<dbReference type="EMBL" id="OZ034814">
    <property type="protein sequence ID" value="CAL1360669.1"/>
    <property type="molecule type" value="Genomic_DNA"/>
</dbReference>
<gene>
    <name evidence="1" type="ORF">LTRI10_LOCUS8090</name>
</gene>
<evidence type="ECO:0000313" key="1">
    <source>
        <dbReference type="EMBL" id="CAL1360669.1"/>
    </source>
</evidence>
<protein>
    <submittedName>
        <fullName evidence="1">Uncharacterized protein</fullName>
    </submittedName>
</protein>
<accession>A0AAV2CVV5</accession>
<name>A0AAV2CVV5_9ROSI</name>
<proteinExistence type="predicted"/>